<dbReference type="RefSeq" id="WP_038187540.1">
    <property type="nucleotide sequence ID" value="NZ_JRWP01000004.1"/>
</dbReference>
<comment type="caution">
    <text evidence="3">The sequence shown here is derived from an EMBL/GenBank/DDBJ whole genome shotgun (WGS) entry which is preliminary data.</text>
</comment>
<dbReference type="OrthoDB" id="9805337at2"/>
<dbReference type="STRING" id="379097.SE23_00395"/>
<sequence length="420" mass="45753">MVSEQSTSGQNVAVIGGGIIGLCCALKLQLHGDKVTIFDKSGVGEGCSKGNAGHFATEQIFPLATPALFPLLPKMLLSPSSPVSIRFQDLPQTLGWMVRFLLKARKAPTQHATQALTNLNEHAMSSWFSLLESVGLRHLIVMQGSLLTFENDALFKAYGATLKGFDEQGVAYQLLGTKAIREQVPSLSHRVKHGVFFPDTGHTLNPYKICLELKMAFENLGGRFVHHQVDDVHAGDTLSVVSDSKTQSFDRVVVATGAESAKLVKRMTGKKIPLQAERGYHLMLPTFTDGLPFPVSSADRKFIMTPMEGGLRLAGTVEYAALQSPPNMKRSMMLKKLAQGLLSGVSESTEMGEQWMGNRPSLPDSLPVIDSLYDGKILFAFGHQHLGLTQAAVTADLIAQLRHQKKTALDLTPFRLSRFG</sequence>
<dbReference type="Gene3D" id="3.30.9.10">
    <property type="entry name" value="D-Amino Acid Oxidase, subunit A, domain 2"/>
    <property type="match status" value="1"/>
</dbReference>
<dbReference type="SUPFAM" id="SSF51971">
    <property type="entry name" value="Nucleotide-binding domain"/>
    <property type="match status" value="1"/>
</dbReference>
<evidence type="ECO:0000313" key="4">
    <source>
        <dbReference type="Proteomes" id="UP000030451"/>
    </source>
</evidence>
<evidence type="ECO:0000256" key="1">
    <source>
        <dbReference type="ARBA" id="ARBA00023002"/>
    </source>
</evidence>
<dbReference type="Pfam" id="PF01266">
    <property type="entry name" value="DAO"/>
    <property type="match status" value="1"/>
</dbReference>
<name>A0A0A5HW03_PHOS4</name>
<protein>
    <submittedName>
        <fullName evidence="3">Amino acid dehydrogenase</fullName>
    </submittedName>
</protein>
<gene>
    <name evidence="3" type="ORF">NM06_02170</name>
</gene>
<evidence type="ECO:0000259" key="2">
    <source>
        <dbReference type="Pfam" id="PF01266"/>
    </source>
</evidence>
<keyword evidence="1" id="KW-0560">Oxidoreductase</keyword>
<reference evidence="3 4" key="1">
    <citation type="submission" date="2014-10" db="EMBL/GenBank/DDBJ databases">
        <title>Genome sequencing of Vibrio sinaloensis T08.</title>
        <authorList>
            <person name="Chan K.-G."/>
            <person name="Mohamad N.I."/>
        </authorList>
    </citation>
    <scope>NUCLEOTIDE SEQUENCE [LARGE SCALE GENOMIC DNA]</scope>
    <source>
        <strain evidence="3 4">T08</strain>
    </source>
</reference>
<evidence type="ECO:0000313" key="3">
    <source>
        <dbReference type="EMBL" id="KGY09742.1"/>
    </source>
</evidence>
<feature type="domain" description="FAD dependent oxidoreductase" evidence="2">
    <location>
        <begin position="12"/>
        <end position="401"/>
    </location>
</feature>
<dbReference type="Proteomes" id="UP000030451">
    <property type="component" value="Unassembled WGS sequence"/>
</dbReference>
<dbReference type="InterPro" id="IPR036188">
    <property type="entry name" value="FAD/NAD-bd_sf"/>
</dbReference>
<proteinExistence type="predicted"/>
<dbReference type="PANTHER" id="PTHR13847">
    <property type="entry name" value="SARCOSINE DEHYDROGENASE-RELATED"/>
    <property type="match status" value="1"/>
</dbReference>
<dbReference type="Gene3D" id="3.50.50.60">
    <property type="entry name" value="FAD/NAD(P)-binding domain"/>
    <property type="match status" value="2"/>
</dbReference>
<dbReference type="GO" id="GO:0005737">
    <property type="term" value="C:cytoplasm"/>
    <property type="evidence" value="ECO:0007669"/>
    <property type="project" value="TreeGrafter"/>
</dbReference>
<dbReference type="PANTHER" id="PTHR13847:SF289">
    <property type="entry name" value="GLYCINE OXIDASE"/>
    <property type="match status" value="1"/>
</dbReference>
<dbReference type="GO" id="GO:0016491">
    <property type="term" value="F:oxidoreductase activity"/>
    <property type="evidence" value="ECO:0007669"/>
    <property type="project" value="UniProtKB-KW"/>
</dbReference>
<dbReference type="AlphaFoldDB" id="A0A0A5HW03"/>
<dbReference type="SUPFAM" id="SSF54373">
    <property type="entry name" value="FAD-linked reductases, C-terminal domain"/>
    <property type="match status" value="1"/>
</dbReference>
<dbReference type="InterPro" id="IPR006076">
    <property type="entry name" value="FAD-dep_OxRdtase"/>
</dbReference>
<organism evidence="3 4">
    <name type="scientific">Photobacterium sp. (strain ATCC 43367)</name>
    <dbReference type="NCBI Taxonomy" id="379097"/>
    <lineage>
        <taxon>Bacteria</taxon>
        <taxon>Pseudomonadati</taxon>
        <taxon>Pseudomonadota</taxon>
        <taxon>Gammaproteobacteria</taxon>
        <taxon>Vibrionales</taxon>
        <taxon>Vibrionaceae</taxon>
        <taxon>Vibrio</taxon>
        <taxon>Vibrio oreintalis group</taxon>
    </lineage>
</organism>
<accession>A0A0A5HW03</accession>
<dbReference type="EMBL" id="JRWP01000004">
    <property type="protein sequence ID" value="KGY09742.1"/>
    <property type="molecule type" value="Genomic_DNA"/>
</dbReference>